<dbReference type="InterPro" id="IPR020613">
    <property type="entry name" value="Thiolase_CS"/>
</dbReference>
<sequence length="426" mass="46611">MSERKVVLVDGTRIPFLKANTSYKNLRSYDLARLALKGLLDKTQLSPHELQQVIAGTVISNFTTSNVARDALLGAGLPYTIPAFTVTMACISANQAITSGIDLIASGQKDVVIAGGTESLSDVPIRYKKKFRRKLMAAQKFTKPWQFLTFLNLKDWLPEIPRVAEFATNRTMGQDCERTVSRIGVTRREQDEFAIRSHHLAAEATEKGFLSQEITPISVEPKFQLVDKDNGFRKDSSMEKLQKLRPAFVKPHGTITAGNASFLTDGAAFVLLMEEEKARALGYEPKAVVKSYAYTAQSPHDELLLGPAYAIPKVLDQANLTLQDIDVFEIHEAFAGQVLAALKCLDSDTFAKENLGRSQKVGEIPMDKVNTWGGSLSIGHPFGATGSRLVTCAANRLIHENKKFALIASCAAGALGHAMIIENCRG</sequence>
<evidence type="ECO:0000256" key="10">
    <source>
        <dbReference type="RuleBase" id="RU003557"/>
    </source>
</evidence>
<dbReference type="EC" id="2.3.1.16" evidence="8"/>
<keyword evidence="3 10" id="KW-0808">Transferase</keyword>
<feature type="domain" description="Thiolase C-terminal" evidence="12">
    <location>
        <begin position="284"/>
        <end position="422"/>
    </location>
</feature>
<dbReference type="InterPro" id="IPR020616">
    <property type="entry name" value="Thiolase_N"/>
</dbReference>
<evidence type="ECO:0000259" key="12">
    <source>
        <dbReference type="Pfam" id="PF02803"/>
    </source>
</evidence>
<dbReference type="GO" id="GO:0003985">
    <property type="term" value="F:acetyl-CoA C-acetyltransferase activity"/>
    <property type="evidence" value="ECO:0007669"/>
    <property type="project" value="TreeGrafter"/>
</dbReference>
<evidence type="ECO:0000256" key="6">
    <source>
        <dbReference type="ARBA" id="ARBA00023098"/>
    </source>
</evidence>
<dbReference type="InterPro" id="IPR016039">
    <property type="entry name" value="Thiolase-like"/>
</dbReference>
<evidence type="ECO:0000256" key="4">
    <source>
        <dbReference type="ARBA" id="ARBA00022832"/>
    </source>
</evidence>
<dbReference type="Pfam" id="PF02803">
    <property type="entry name" value="Thiolase_C"/>
    <property type="match status" value="1"/>
</dbReference>
<evidence type="ECO:0000256" key="5">
    <source>
        <dbReference type="ARBA" id="ARBA00022963"/>
    </source>
</evidence>
<gene>
    <name evidence="13" type="ORF">UABAM_00046</name>
</gene>
<reference evidence="13 14" key="1">
    <citation type="submission" date="2019-08" db="EMBL/GenBank/DDBJ databases">
        <title>Complete genome sequence of Candidatus Uab amorphum.</title>
        <authorList>
            <person name="Shiratori T."/>
            <person name="Suzuki S."/>
            <person name="Kakizawa Y."/>
            <person name="Ishida K."/>
        </authorList>
    </citation>
    <scope>NUCLEOTIDE SEQUENCE [LARGE SCALE GENOMIC DNA]</scope>
    <source>
        <strain evidence="13 14">SRT547</strain>
    </source>
</reference>
<evidence type="ECO:0000256" key="9">
    <source>
        <dbReference type="PIRSR" id="PIRSR000429-1"/>
    </source>
</evidence>
<dbReference type="NCBIfam" id="TIGR01930">
    <property type="entry name" value="AcCoA-C-Actrans"/>
    <property type="match status" value="1"/>
</dbReference>
<dbReference type="PIRSF" id="PIRSF000429">
    <property type="entry name" value="Ac-CoA_Ac_transf"/>
    <property type="match status" value="1"/>
</dbReference>
<dbReference type="PANTHER" id="PTHR18919">
    <property type="entry name" value="ACETYL-COA C-ACYLTRANSFERASE"/>
    <property type="match status" value="1"/>
</dbReference>
<name>A0A5S9IHJ0_UABAM</name>
<keyword evidence="7 10" id="KW-0012">Acyltransferase</keyword>
<feature type="active site" description="Proton acceptor" evidence="9">
    <location>
        <position position="380"/>
    </location>
</feature>
<dbReference type="EMBL" id="AP019860">
    <property type="protein sequence ID" value="BBM81707.1"/>
    <property type="molecule type" value="Genomic_DNA"/>
</dbReference>
<keyword evidence="14" id="KW-1185">Reference proteome</keyword>
<feature type="active site" description="Acyl-thioester intermediate" evidence="9">
    <location>
        <position position="90"/>
    </location>
</feature>
<evidence type="ECO:0000256" key="3">
    <source>
        <dbReference type="ARBA" id="ARBA00022679"/>
    </source>
</evidence>
<dbReference type="SUPFAM" id="SSF53901">
    <property type="entry name" value="Thiolase-like"/>
    <property type="match status" value="2"/>
</dbReference>
<dbReference type="PROSITE" id="PS00098">
    <property type="entry name" value="THIOLASE_1"/>
    <property type="match status" value="1"/>
</dbReference>
<proteinExistence type="inferred from homology"/>
<dbReference type="AlphaFoldDB" id="A0A5S9IHJ0"/>
<dbReference type="CDD" id="cd00751">
    <property type="entry name" value="thiolase"/>
    <property type="match status" value="1"/>
</dbReference>
<evidence type="ECO:0000259" key="11">
    <source>
        <dbReference type="Pfam" id="PF00108"/>
    </source>
</evidence>
<dbReference type="Proteomes" id="UP000326354">
    <property type="component" value="Chromosome"/>
</dbReference>
<dbReference type="RefSeq" id="WP_151965978.1">
    <property type="nucleotide sequence ID" value="NZ_AP019860.1"/>
</dbReference>
<feature type="active site" description="Proton acceptor" evidence="9">
    <location>
        <position position="410"/>
    </location>
</feature>
<evidence type="ECO:0000256" key="7">
    <source>
        <dbReference type="ARBA" id="ARBA00023315"/>
    </source>
</evidence>
<keyword evidence="5" id="KW-0442">Lipid degradation</keyword>
<dbReference type="PROSITE" id="PS00737">
    <property type="entry name" value="THIOLASE_2"/>
    <property type="match status" value="1"/>
</dbReference>
<dbReference type="InterPro" id="IPR020615">
    <property type="entry name" value="Thiolase_acyl_enz_int_AS"/>
</dbReference>
<evidence type="ECO:0000256" key="2">
    <source>
        <dbReference type="ARBA" id="ARBA00022490"/>
    </source>
</evidence>
<dbReference type="FunFam" id="3.40.47.10:FF:000011">
    <property type="entry name" value="3-ketoacyl-CoA thiolase"/>
    <property type="match status" value="1"/>
</dbReference>
<comment type="similarity">
    <text evidence="1 10">Belongs to the thiolase-like superfamily. Thiolase family.</text>
</comment>
<evidence type="ECO:0000313" key="14">
    <source>
        <dbReference type="Proteomes" id="UP000326354"/>
    </source>
</evidence>
<dbReference type="InterPro" id="IPR020617">
    <property type="entry name" value="Thiolase_C"/>
</dbReference>
<dbReference type="Gene3D" id="3.40.47.10">
    <property type="match status" value="1"/>
</dbReference>
<dbReference type="OrthoDB" id="9764892at2"/>
<dbReference type="PANTHER" id="PTHR18919:SF153">
    <property type="entry name" value="TRIFUNCTIONAL ENZYME SUBUNIT BETA, MITOCHONDRIAL"/>
    <property type="match status" value="1"/>
</dbReference>
<evidence type="ECO:0000256" key="1">
    <source>
        <dbReference type="ARBA" id="ARBA00010982"/>
    </source>
</evidence>
<dbReference type="GO" id="GO:0006635">
    <property type="term" value="P:fatty acid beta-oxidation"/>
    <property type="evidence" value="ECO:0007669"/>
    <property type="project" value="TreeGrafter"/>
</dbReference>
<dbReference type="InterPro" id="IPR002155">
    <property type="entry name" value="Thiolase"/>
</dbReference>
<keyword evidence="6" id="KW-0443">Lipid metabolism</keyword>
<protein>
    <recommendedName>
        <fullName evidence="8">acetyl-CoA C-acyltransferase</fullName>
        <ecNumber evidence="8">2.3.1.16</ecNumber>
    </recommendedName>
</protein>
<keyword evidence="2" id="KW-0963">Cytoplasm</keyword>
<dbReference type="Pfam" id="PF00108">
    <property type="entry name" value="Thiolase_N"/>
    <property type="match status" value="1"/>
</dbReference>
<organism evidence="13 14">
    <name type="scientific">Uabimicrobium amorphum</name>
    <dbReference type="NCBI Taxonomy" id="2596890"/>
    <lineage>
        <taxon>Bacteria</taxon>
        <taxon>Pseudomonadati</taxon>
        <taxon>Planctomycetota</taxon>
        <taxon>Candidatus Uabimicrobiia</taxon>
        <taxon>Candidatus Uabimicrobiales</taxon>
        <taxon>Candidatus Uabimicrobiaceae</taxon>
        <taxon>Candidatus Uabimicrobium</taxon>
    </lineage>
</organism>
<evidence type="ECO:0000313" key="13">
    <source>
        <dbReference type="EMBL" id="BBM81707.1"/>
    </source>
</evidence>
<keyword evidence="4" id="KW-0276">Fatty acid metabolism</keyword>
<feature type="domain" description="Thiolase N-terminal" evidence="11">
    <location>
        <begin position="6"/>
        <end position="276"/>
    </location>
</feature>
<dbReference type="KEGG" id="uam:UABAM_00046"/>
<accession>A0A5S9IHJ0</accession>
<evidence type="ECO:0000256" key="8">
    <source>
        <dbReference type="ARBA" id="ARBA00024073"/>
    </source>
</evidence>